<keyword evidence="2" id="KW-1185">Reference proteome</keyword>
<accession>A0AAV3X848</accession>
<organism evidence="1 2">
    <name type="scientific">Microseira wollei NIES-4236</name>
    <dbReference type="NCBI Taxonomy" id="2530354"/>
    <lineage>
        <taxon>Bacteria</taxon>
        <taxon>Bacillati</taxon>
        <taxon>Cyanobacteriota</taxon>
        <taxon>Cyanophyceae</taxon>
        <taxon>Oscillatoriophycideae</taxon>
        <taxon>Aerosakkonematales</taxon>
        <taxon>Aerosakkonemataceae</taxon>
        <taxon>Microseira</taxon>
    </lineage>
</organism>
<dbReference type="Proteomes" id="UP001050975">
    <property type="component" value="Unassembled WGS sequence"/>
</dbReference>
<comment type="caution">
    <text evidence="1">The sequence shown here is derived from an EMBL/GenBank/DDBJ whole genome shotgun (WGS) entry which is preliminary data.</text>
</comment>
<proteinExistence type="predicted"/>
<name>A0AAV3X848_9CYAN</name>
<sequence>MTALFNRIQPAAKFRITKGQIAKFLGIAESAIKDIQRWHYVLFVHRRDRGGQFISYRKLEQWKNALASHMQKCETLQQLNFLKSAISRDSKKYGKQYNDAVKLFLHQIWQKCQEKLLREREAILSGGKWESSC</sequence>
<gene>
    <name evidence="1" type="ORF">MiSe_22810</name>
</gene>
<dbReference type="RefSeq" id="WP_226579164.1">
    <property type="nucleotide sequence ID" value="NZ_BLAY01000030.1"/>
</dbReference>
<evidence type="ECO:0000313" key="2">
    <source>
        <dbReference type="Proteomes" id="UP001050975"/>
    </source>
</evidence>
<reference evidence="1" key="1">
    <citation type="submission" date="2019-10" db="EMBL/GenBank/DDBJ databases">
        <title>Draft genome sequece of Microseira wollei NIES-4236.</title>
        <authorList>
            <person name="Yamaguchi H."/>
            <person name="Suzuki S."/>
            <person name="Kawachi M."/>
        </authorList>
    </citation>
    <scope>NUCLEOTIDE SEQUENCE</scope>
    <source>
        <strain evidence="1">NIES-4236</strain>
    </source>
</reference>
<protein>
    <submittedName>
        <fullName evidence="1">Uncharacterized protein</fullName>
    </submittedName>
</protein>
<dbReference type="AlphaFoldDB" id="A0AAV3X848"/>
<dbReference type="EMBL" id="BLAY01000030">
    <property type="protein sequence ID" value="GET37528.1"/>
    <property type="molecule type" value="Genomic_DNA"/>
</dbReference>
<evidence type="ECO:0000313" key="1">
    <source>
        <dbReference type="EMBL" id="GET37528.1"/>
    </source>
</evidence>